<dbReference type="Gene3D" id="3.30.457.10">
    <property type="entry name" value="Copper amine oxidase-like, N-terminal domain"/>
    <property type="match status" value="1"/>
</dbReference>
<dbReference type="InterPro" id="IPR036582">
    <property type="entry name" value="Mao_N_sf"/>
</dbReference>
<dbReference type="OrthoDB" id="258610at2"/>
<dbReference type="GO" id="GO:0005975">
    <property type="term" value="P:carbohydrate metabolic process"/>
    <property type="evidence" value="ECO:0007669"/>
    <property type="project" value="InterPro"/>
</dbReference>
<evidence type="ECO:0000313" key="2">
    <source>
        <dbReference type="EMBL" id="ASA25563.1"/>
    </source>
</evidence>
<dbReference type="PANTHER" id="PTHR10587">
    <property type="entry name" value="GLYCOSYL TRANSFERASE-RELATED"/>
    <property type="match status" value="1"/>
</dbReference>
<feature type="domain" description="NodB homology" evidence="1">
    <location>
        <begin position="98"/>
        <end position="283"/>
    </location>
</feature>
<dbReference type="GO" id="GO:0016810">
    <property type="term" value="F:hydrolase activity, acting on carbon-nitrogen (but not peptide) bonds"/>
    <property type="evidence" value="ECO:0007669"/>
    <property type="project" value="InterPro"/>
</dbReference>
<dbReference type="InterPro" id="IPR012854">
    <property type="entry name" value="Cu_amine_oxidase-like_N"/>
</dbReference>
<proteinExistence type="predicted"/>
<dbReference type="RefSeq" id="WP_087919525.1">
    <property type="nucleotide sequence ID" value="NZ_CP021780.1"/>
</dbReference>
<gene>
    <name evidence="2" type="ORF">B9T62_35430</name>
</gene>
<dbReference type="SUPFAM" id="SSF55383">
    <property type="entry name" value="Copper amine oxidase, domain N"/>
    <property type="match status" value="1"/>
</dbReference>
<dbReference type="PROSITE" id="PS51677">
    <property type="entry name" value="NODB"/>
    <property type="match status" value="1"/>
</dbReference>
<name>A0A2Z2KPE2_9BACL</name>
<dbReference type="Gene3D" id="3.20.20.370">
    <property type="entry name" value="Glycoside hydrolase/deacetylase"/>
    <property type="match status" value="1"/>
</dbReference>
<dbReference type="Pfam" id="PF01522">
    <property type="entry name" value="Polysacc_deac_1"/>
    <property type="match status" value="1"/>
</dbReference>
<protein>
    <submittedName>
        <fullName evidence="2">Polysaccharide deacetylase</fullName>
    </submittedName>
</protein>
<dbReference type="PANTHER" id="PTHR10587:SF125">
    <property type="entry name" value="POLYSACCHARIDE DEACETYLASE YHEN-RELATED"/>
    <property type="match status" value="1"/>
</dbReference>
<accession>A0A2Z2KPE2</accession>
<evidence type="ECO:0000259" key="1">
    <source>
        <dbReference type="PROSITE" id="PS51677"/>
    </source>
</evidence>
<dbReference type="AlphaFoldDB" id="A0A2Z2KPE2"/>
<dbReference type="InterPro" id="IPR002509">
    <property type="entry name" value="NODB_dom"/>
</dbReference>
<dbReference type="InterPro" id="IPR050248">
    <property type="entry name" value="Polysacc_deacetylase_ArnD"/>
</dbReference>
<keyword evidence="3" id="KW-1185">Reference proteome</keyword>
<reference evidence="2 3" key="1">
    <citation type="submission" date="2017-06" db="EMBL/GenBank/DDBJ databases">
        <title>Complete genome sequence of Paenibacillus donghaensis KCTC 13049T isolated from East Sea sediment, South Korea.</title>
        <authorList>
            <person name="Jung B.K."/>
            <person name="Hong S.-J."/>
            <person name="Shin J.-H."/>
        </authorList>
    </citation>
    <scope>NUCLEOTIDE SEQUENCE [LARGE SCALE GENOMIC DNA]</scope>
    <source>
        <strain evidence="2 3">KCTC 13049</strain>
    </source>
</reference>
<dbReference type="InterPro" id="IPR011330">
    <property type="entry name" value="Glyco_hydro/deAcase_b/a-brl"/>
</dbReference>
<dbReference type="Pfam" id="PF07833">
    <property type="entry name" value="Cu_amine_oxidN1"/>
    <property type="match status" value="1"/>
</dbReference>
<evidence type="ECO:0000313" key="3">
    <source>
        <dbReference type="Proteomes" id="UP000249890"/>
    </source>
</evidence>
<dbReference type="CDD" id="cd10944">
    <property type="entry name" value="CE4_SmPgdA_like"/>
    <property type="match status" value="1"/>
</dbReference>
<dbReference type="EMBL" id="CP021780">
    <property type="protein sequence ID" value="ASA25563.1"/>
    <property type="molecule type" value="Genomic_DNA"/>
</dbReference>
<dbReference type="KEGG" id="pdh:B9T62_35430"/>
<organism evidence="2 3">
    <name type="scientific">Paenibacillus donghaensis</name>
    <dbReference type="NCBI Taxonomy" id="414771"/>
    <lineage>
        <taxon>Bacteria</taxon>
        <taxon>Bacillati</taxon>
        <taxon>Bacillota</taxon>
        <taxon>Bacilli</taxon>
        <taxon>Bacillales</taxon>
        <taxon>Paenibacillaceae</taxon>
        <taxon>Paenibacillus</taxon>
    </lineage>
</organism>
<dbReference type="Proteomes" id="UP000249890">
    <property type="component" value="Chromosome"/>
</dbReference>
<sequence length="447" mass="48203">MKDNKSIHTRKLLSRRGLLVMTVFMLMLAAWGLGQWSGAPSACPQQAEAAGNVSFKNKLPAAVMQELPPQPVTESVYKVSTAAVSAPAQLAVKKQQGKTVYLTFDDGPSRVTPGVLKTLRQEGVKATFFVLGSAASSRPELINAIWEQGHAIGNHSYNHEYKELYSGFTAFWSQIKQTEEVIRNITGTRPSLVRAPGGTFGHFDHTYFRLLEQAGYTVTDWTVDSGDSLHKGVPAADIVRNSTADMKSDKVVLLLHDGGGHEESAKGLPEIIARYKEAGYAFGVLDESVEPVQFRVSAKAEAQGRPAPSTVWVASNIMPNAELFAAGKPLVLEVGKLETKLDPGEYRIIDGHYIVPLRAVVERLGGAVGWNAASHTGLVRWNGRSVTADVRNGELLLSGPDGMHSTSASMEMISGSIWVPLRSLLGATGHPPLKLSTSAAERRVTAL</sequence>
<dbReference type="SUPFAM" id="SSF88713">
    <property type="entry name" value="Glycoside hydrolase/deacetylase"/>
    <property type="match status" value="1"/>
</dbReference>